<name>H0E848_9ACTN</name>
<dbReference type="GO" id="GO:0005975">
    <property type="term" value="P:carbohydrate metabolic process"/>
    <property type="evidence" value="ECO:0007669"/>
    <property type="project" value="InterPro"/>
</dbReference>
<dbReference type="AlphaFoldDB" id="H0E848"/>
<dbReference type="Gene3D" id="1.50.10.10">
    <property type="match status" value="2"/>
</dbReference>
<dbReference type="InterPro" id="IPR036249">
    <property type="entry name" value="Thioredoxin-like_sf"/>
</dbReference>
<evidence type="ECO:0000313" key="2">
    <source>
        <dbReference type="EMBL" id="EHN10113.1"/>
    </source>
</evidence>
<dbReference type="CDD" id="cd02955">
    <property type="entry name" value="SSP411"/>
    <property type="match status" value="1"/>
</dbReference>
<keyword evidence="2" id="KW-0418">Kinase</keyword>
<dbReference type="GO" id="GO:0004798">
    <property type="term" value="F:dTMP kinase activity"/>
    <property type="evidence" value="ECO:0007669"/>
    <property type="project" value="UniProtKB-EC"/>
</dbReference>
<evidence type="ECO:0000259" key="1">
    <source>
        <dbReference type="Pfam" id="PF03190"/>
    </source>
</evidence>
<dbReference type="OrthoDB" id="9762614at2"/>
<dbReference type="PANTHER" id="PTHR42899">
    <property type="entry name" value="SPERMATOGENESIS-ASSOCIATED PROTEIN 20"/>
    <property type="match status" value="1"/>
</dbReference>
<dbReference type="InterPro" id="IPR024705">
    <property type="entry name" value="Ssp411"/>
</dbReference>
<keyword evidence="2" id="KW-0808">Transferase</keyword>
<comment type="caution">
    <text evidence="2">The sequence shown here is derived from an EMBL/GenBank/DDBJ whole genome shotgun (WGS) entry which is preliminary data.</text>
</comment>
<dbReference type="Gene3D" id="3.40.30.10">
    <property type="entry name" value="Glutaredoxin"/>
    <property type="match status" value="1"/>
</dbReference>
<dbReference type="SUPFAM" id="SSF48208">
    <property type="entry name" value="Six-hairpin glycosidases"/>
    <property type="match status" value="1"/>
</dbReference>
<dbReference type="Pfam" id="PF03190">
    <property type="entry name" value="Thioredox_DsbH"/>
    <property type="match status" value="1"/>
</dbReference>
<dbReference type="EC" id="2.7.4.9" evidence="2"/>
<accession>H0E848</accession>
<dbReference type="RefSeq" id="WP_007576628.1">
    <property type="nucleotide sequence ID" value="NZ_AGUD01000240.1"/>
</dbReference>
<reference evidence="2 3" key="1">
    <citation type="journal article" date="2013" name="Biodegradation">
        <title>Quantitative proteomic analysis of ibuprofen-degrading Patulibacter sp. strain I11.</title>
        <authorList>
            <person name="Almeida B."/>
            <person name="Kjeldal H."/>
            <person name="Lolas I."/>
            <person name="Knudsen A.D."/>
            <person name="Carvalho G."/>
            <person name="Nielsen K.L."/>
            <person name="Barreto Crespo M.T."/>
            <person name="Stensballe A."/>
            <person name="Nielsen J.L."/>
        </authorList>
    </citation>
    <scope>NUCLEOTIDE SEQUENCE [LARGE SCALE GENOMIC DNA]</scope>
    <source>
        <strain evidence="2 3">I11</strain>
    </source>
</reference>
<dbReference type="SUPFAM" id="SSF52833">
    <property type="entry name" value="Thioredoxin-like"/>
    <property type="match status" value="1"/>
</dbReference>
<organism evidence="2 3">
    <name type="scientific">Patulibacter medicamentivorans</name>
    <dbReference type="NCBI Taxonomy" id="1097667"/>
    <lineage>
        <taxon>Bacteria</taxon>
        <taxon>Bacillati</taxon>
        <taxon>Actinomycetota</taxon>
        <taxon>Thermoleophilia</taxon>
        <taxon>Solirubrobacterales</taxon>
        <taxon>Patulibacteraceae</taxon>
        <taxon>Patulibacter</taxon>
    </lineage>
</organism>
<dbReference type="InterPro" id="IPR004879">
    <property type="entry name" value="Ssp411-like_TRX"/>
</dbReference>
<sequence length="685" mass="73892">MPNALAAETSPYLLQHAENPVDWLPWGPEALERARREDKPLLVSIGYSACHWCHVMAHESFEDPATASVMNAHFVCVKVDREERPDVDAICMEAVQAITGQGGWPLNVFLTPEQQPIHGGTYFPPQPRQGMPSWRMVLDAVAEAWRERSGEIREQLSDVADRLSGASRLTPADAVPGPELLDAAVRGLGERYDSVQGGFGGAPKFPPHPSLLFLLQRAADERPGEDSGTAGRAAAMARHTLRSMASGGINDQIGGGFARYAVDGTWTVPHFEKMLYDNALLARAYVEGFRLWGDERLRETAERTLAFLADELRGPEGGFLSALDADSEGVEGRFYVWTPEQVRAALSSADAEAAIAWLGVTEHGNFEDGATVLEDRGERPDDETVARIRAGLLAARSQRIRPGTDDKRVAGWNGLAIHAFAEASAVLGREDLLEVARRAAAFVRRDLTVDGRLRRTWSDRETAGADTSGHGGRARHAAVLEDHGFLLEAAVALFEAGGDPEDLAWARELADTILNRFADPERGAFFATADDAEALLVRRKELDDAPIPSGGASASRGLLRLAALTGEARYADAADGWLRLAATVAERIPQAVAYALLALDERHRPPREVAIVGPPAARAALVAVVRERSRPGLVLAVGDGLDDRGVALLRGRPTVDGQATAYVCERFSCRAPVTEPDALRAALAG</sequence>
<dbReference type="PANTHER" id="PTHR42899:SF1">
    <property type="entry name" value="SPERMATOGENESIS-ASSOCIATED PROTEIN 20"/>
    <property type="match status" value="1"/>
</dbReference>
<dbReference type="EMBL" id="AGUD01000240">
    <property type="protein sequence ID" value="EHN10113.1"/>
    <property type="molecule type" value="Genomic_DNA"/>
</dbReference>
<dbReference type="PATRIC" id="fig|1097667.3.peg.2980"/>
<evidence type="ECO:0000313" key="3">
    <source>
        <dbReference type="Proteomes" id="UP000005143"/>
    </source>
</evidence>
<gene>
    <name evidence="2" type="ORF">PAI11_30060</name>
</gene>
<dbReference type="InterPro" id="IPR012341">
    <property type="entry name" value="6hp_glycosidase-like_sf"/>
</dbReference>
<dbReference type="PIRSF" id="PIRSF006402">
    <property type="entry name" value="UCP006402_thioredoxin"/>
    <property type="match status" value="1"/>
</dbReference>
<feature type="domain" description="Spermatogenesis-associated protein 20-like TRX" evidence="1">
    <location>
        <begin position="3"/>
        <end position="163"/>
    </location>
</feature>
<protein>
    <submittedName>
        <fullName evidence="2">Thymidylate kinase</fullName>
        <ecNumber evidence="2">2.7.4.9</ecNumber>
    </submittedName>
</protein>
<keyword evidence="3" id="KW-1185">Reference proteome</keyword>
<dbReference type="InterPro" id="IPR008928">
    <property type="entry name" value="6-hairpin_glycosidase_sf"/>
</dbReference>
<proteinExistence type="predicted"/>
<dbReference type="Proteomes" id="UP000005143">
    <property type="component" value="Unassembled WGS sequence"/>
</dbReference>